<feature type="region of interest" description="Disordered" evidence="2">
    <location>
        <begin position="1"/>
        <end position="25"/>
    </location>
</feature>
<accession>A0AAE1XSW7</accession>
<evidence type="ECO:0000313" key="3">
    <source>
        <dbReference type="EMBL" id="KAK4417386.1"/>
    </source>
</evidence>
<dbReference type="Proteomes" id="UP001293254">
    <property type="component" value="Unassembled WGS sequence"/>
</dbReference>
<dbReference type="AlphaFoldDB" id="A0AAE1XSW7"/>
<evidence type="ECO:0000256" key="2">
    <source>
        <dbReference type="SAM" id="MobiDB-lite"/>
    </source>
</evidence>
<evidence type="ECO:0000256" key="1">
    <source>
        <dbReference type="SAM" id="Coils"/>
    </source>
</evidence>
<name>A0AAE1XSW7_9LAMI</name>
<keyword evidence="1" id="KW-0175">Coiled coil</keyword>
<reference evidence="3" key="2">
    <citation type="journal article" date="2024" name="Plant">
        <title>Genomic evolution and insights into agronomic trait innovations of Sesamum species.</title>
        <authorList>
            <person name="Miao H."/>
            <person name="Wang L."/>
            <person name="Qu L."/>
            <person name="Liu H."/>
            <person name="Sun Y."/>
            <person name="Le M."/>
            <person name="Wang Q."/>
            <person name="Wei S."/>
            <person name="Zheng Y."/>
            <person name="Lin W."/>
            <person name="Duan Y."/>
            <person name="Cao H."/>
            <person name="Xiong S."/>
            <person name="Wang X."/>
            <person name="Wei L."/>
            <person name="Li C."/>
            <person name="Ma Q."/>
            <person name="Ju M."/>
            <person name="Zhao R."/>
            <person name="Li G."/>
            <person name="Mu C."/>
            <person name="Tian Q."/>
            <person name="Mei H."/>
            <person name="Zhang T."/>
            <person name="Gao T."/>
            <person name="Zhang H."/>
        </authorList>
    </citation>
    <scope>NUCLEOTIDE SEQUENCE</scope>
    <source>
        <strain evidence="3">3651</strain>
    </source>
</reference>
<keyword evidence="4" id="KW-1185">Reference proteome</keyword>
<organism evidence="3 4">
    <name type="scientific">Sesamum alatum</name>
    <dbReference type="NCBI Taxonomy" id="300844"/>
    <lineage>
        <taxon>Eukaryota</taxon>
        <taxon>Viridiplantae</taxon>
        <taxon>Streptophyta</taxon>
        <taxon>Embryophyta</taxon>
        <taxon>Tracheophyta</taxon>
        <taxon>Spermatophyta</taxon>
        <taxon>Magnoliopsida</taxon>
        <taxon>eudicotyledons</taxon>
        <taxon>Gunneridae</taxon>
        <taxon>Pentapetalae</taxon>
        <taxon>asterids</taxon>
        <taxon>lamiids</taxon>
        <taxon>Lamiales</taxon>
        <taxon>Pedaliaceae</taxon>
        <taxon>Sesamum</taxon>
    </lineage>
</organism>
<feature type="compositionally biased region" description="Low complexity" evidence="2">
    <location>
        <begin position="41"/>
        <end position="51"/>
    </location>
</feature>
<dbReference type="EMBL" id="JACGWO010000010">
    <property type="protein sequence ID" value="KAK4417386.1"/>
    <property type="molecule type" value="Genomic_DNA"/>
</dbReference>
<protein>
    <submittedName>
        <fullName evidence="3">Uncharacterized protein</fullName>
    </submittedName>
</protein>
<gene>
    <name evidence="3" type="ORF">Salat_2564200</name>
</gene>
<feature type="region of interest" description="Disordered" evidence="2">
    <location>
        <begin position="32"/>
        <end position="51"/>
    </location>
</feature>
<reference evidence="3" key="1">
    <citation type="submission" date="2020-06" db="EMBL/GenBank/DDBJ databases">
        <authorList>
            <person name="Li T."/>
            <person name="Hu X."/>
            <person name="Zhang T."/>
            <person name="Song X."/>
            <person name="Zhang H."/>
            <person name="Dai N."/>
            <person name="Sheng W."/>
            <person name="Hou X."/>
            <person name="Wei L."/>
        </authorList>
    </citation>
    <scope>NUCLEOTIDE SEQUENCE</scope>
    <source>
        <strain evidence="3">3651</strain>
        <tissue evidence="3">Leaf</tissue>
    </source>
</reference>
<comment type="caution">
    <text evidence="3">The sequence shown here is derived from an EMBL/GenBank/DDBJ whole genome shotgun (WGS) entry which is preliminary data.</text>
</comment>
<evidence type="ECO:0000313" key="4">
    <source>
        <dbReference type="Proteomes" id="UP001293254"/>
    </source>
</evidence>
<feature type="coiled-coil region" evidence="1">
    <location>
        <begin position="88"/>
        <end position="115"/>
    </location>
</feature>
<sequence length="130" mass="14113">MDRGSTSDWTSSGTSGPSSPPPVTRKLLLKIRGKMPRKTRASSSSENASSIPTVVSSEALAVVSSTSSMCPRRLLKNNGENSHLRELEAKFRAKIETLKDQVVNYEVQIAMLTVQNEVLTSSTVQAYTRG</sequence>
<feature type="compositionally biased region" description="Low complexity" evidence="2">
    <location>
        <begin position="1"/>
        <end position="17"/>
    </location>
</feature>
<proteinExistence type="predicted"/>